<dbReference type="RefSeq" id="WP_015248037.1">
    <property type="nucleotide sequence ID" value="NC_019892.1"/>
</dbReference>
<reference evidence="8 9" key="1">
    <citation type="submission" date="2012-02" db="EMBL/GenBank/DDBJ databases">
        <title>Complete sequence of chromosome of Singulisphaera acidiphila DSM 18658.</title>
        <authorList>
            <consortium name="US DOE Joint Genome Institute (JGI-PGF)"/>
            <person name="Lucas S."/>
            <person name="Copeland A."/>
            <person name="Lapidus A."/>
            <person name="Glavina del Rio T."/>
            <person name="Dalin E."/>
            <person name="Tice H."/>
            <person name="Bruce D."/>
            <person name="Goodwin L."/>
            <person name="Pitluck S."/>
            <person name="Peters L."/>
            <person name="Ovchinnikova G."/>
            <person name="Chertkov O."/>
            <person name="Kyrpides N."/>
            <person name="Mavromatis K."/>
            <person name="Ivanova N."/>
            <person name="Brettin T."/>
            <person name="Detter J.C."/>
            <person name="Han C."/>
            <person name="Larimer F."/>
            <person name="Land M."/>
            <person name="Hauser L."/>
            <person name="Markowitz V."/>
            <person name="Cheng J.-F."/>
            <person name="Hugenholtz P."/>
            <person name="Woyke T."/>
            <person name="Wu D."/>
            <person name="Tindall B."/>
            <person name="Pomrenke H."/>
            <person name="Brambilla E."/>
            <person name="Klenk H.-P."/>
            <person name="Eisen J.A."/>
        </authorList>
    </citation>
    <scope>NUCLEOTIDE SEQUENCE [LARGE SCALE GENOMIC DNA]</scope>
    <source>
        <strain evidence="9">ATCC BAA-1392 / DSM 18658 / VKM B-2454 / MOB10</strain>
    </source>
</reference>
<dbReference type="PANTHER" id="PTHR30603">
    <property type="entry name" value="RNA POLYMERASE SIGMA FACTOR RPO"/>
    <property type="match status" value="1"/>
</dbReference>
<protein>
    <submittedName>
        <fullName evidence="8">RNA polymerase sigma factor, sigma-70 family</fullName>
    </submittedName>
</protein>
<evidence type="ECO:0000256" key="4">
    <source>
        <dbReference type="ARBA" id="ARBA00023163"/>
    </source>
</evidence>
<dbReference type="SUPFAM" id="SSF88946">
    <property type="entry name" value="Sigma2 domain of RNA polymerase sigma factors"/>
    <property type="match status" value="1"/>
</dbReference>
<keyword evidence="9" id="KW-1185">Reference proteome</keyword>
<evidence type="ECO:0000256" key="2">
    <source>
        <dbReference type="ARBA" id="ARBA00023082"/>
    </source>
</evidence>
<dbReference type="Pfam" id="PF04545">
    <property type="entry name" value="Sigma70_r4"/>
    <property type="match status" value="1"/>
</dbReference>
<dbReference type="GO" id="GO:0006352">
    <property type="term" value="P:DNA-templated transcription initiation"/>
    <property type="evidence" value="ECO:0007669"/>
    <property type="project" value="InterPro"/>
</dbReference>
<dbReference type="CDD" id="cd06171">
    <property type="entry name" value="Sigma70_r4"/>
    <property type="match status" value="1"/>
</dbReference>
<keyword evidence="1" id="KW-0805">Transcription regulation</keyword>
<dbReference type="InterPro" id="IPR013325">
    <property type="entry name" value="RNA_pol_sigma_r2"/>
</dbReference>
<evidence type="ECO:0000256" key="5">
    <source>
        <dbReference type="SAM" id="MobiDB-lite"/>
    </source>
</evidence>
<keyword evidence="3" id="KW-0238">DNA-binding</keyword>
<keyword evidence="2" id="KW-0731">Sigma factor</keyword>
<dbReference type="HOGENOM" id="CLU_014793_3_6_0"/>
<gene>
    <name evidence="8" type="ordered locus">Sinac_4753</name>
</gene>
<dbReference type="EMBL" id="CP003364">
    <property type="protein sequence ID" value="AGA28923.1"/>
    <property type="molecule type" value="Genomic_DNA"/>
</dbReference>
<feature type="domain" description="RNA polymerase sigma-70 region 2" evidence="6">
    <location>
        <begin position="188"/>
        <end position="249"/>
    </location>
</feature>
<proteinExistence type="predicted"/>
<dbReference type="InterPro" id="IPR013324">
    <property type="entry name" value="RNA_pol_sigma_r3/r4-like"/>
</dbReference>
<dbReference type="Gene3D" id="1.10.10.10">
    <property type="entry name" value="Winged helix-like DNA-binding domain superfamily/Winged helix DNA-binding domain"/>
    <property type="match status" value="1"/>
</dbReference>
<dbReference type="InterPro" id="IPR036388">
    <property type="entry name" value="WH-like_DNA-bd_sf"/>
</dbReference>
<evidence type="ECO:0000313" key="9">
    <source>
        <dbReference type="Proteomes" id="UP000010798"/>
    </source>
</evidence>
<evidence type="ECO:0000259" key="6">
    <source>
        <dbReference type="Pfam" id="PF04542"/>
    </source>
</evidence>
<feature type="region of interest" description="Disordered" evidence="5">
    <location>
        <begin position="1"/>
        <end position="26"/>
    </location>
</feature>
<dbReference type="InterPro" id="IPR050239">
    <property type="entry name" value="Sigma-70_RNA_pol_init_factors"/>
</dbReference>
<evidence type="ECO:0000256" key="3">
    <source>
        <dbReference type="ARBA" id="ARBA00023125"/>
    </source>
</evidence>
<dbReference type="OrthoDB" id="9809557at2"/>
<dbReference type="GO" id="GO:0003677">
    <property type="term" value="F:DNA binding"/>
    <property type="evidence" value="ECO:0007669"/>
    <property type="project" value="UniProtKB-KW"/>
</dbReference>
<name>L0DJD1_SINAD</name>
<dbReference type="InterPro" id="IPR007627">
    <property type="entry name" value="RNA_pol_sigma70_r2"/>
</dbReference>
<accession>L0DJD1</accession>
<feature type="domain" description="RNA polymerase sigma-70 region 4" evidence="7">
    <location>
        <begin position="297"/>
        <end position="348"/>
    </location>
</feature>
<dbReference type="InterPro" id="IPR000943">
    <property type="entry name" value="RNA_pol_sigma70"/>
</dbReference>
<evidence type="ECO:0000256" key="1">
    <source>
        <dbReference type="ARBA" id="ARBA00023015"/>
    </source>
</evidence>
<dbReference type="Pfam" id="PF04542">
    <property type="entry name" value="Sigma70_r2"/>
    <property type="match status" value="1"/>
</dbReference>
<evidence type="ECO:0000259" key="7">
    <source>
        <dbReference type="Pfam" id="PF04545"/>
    </source>
</evidence>
<dbReference type="GO" id="GO:0016987">
    <property type="term" value="F:sigma factor activity"/>
    <property type="evidence" value="ECO:0007669"/>
    <property type="project" value="UniProtKB-KW"/>
</dbReference>
<organism evidence="8 9">
    <name type="scientific">Singulisphaera acidiphila (strain ATCC BAA-1392 / DSM 18658 / VKM B-2454 / MOB10)</name>
    <dbReference type="NCBI Taxonomy" id="886293"/>
    <lineage>
        <taxon>Bacteria</taxon>
        <taxon>Pseudomonadati</taxon>
        <taxon>Planctomycetota</taxon>
        <taxon>Planctomycetia</taxon>
        <taxon>Isosphaerales</taxon>
        <taxon>Isosphaeraceae</taxon>
        <taxon>Singulisphaera</taxon>
    </lineage>
</organism>
<dbReference type="STRING" id="886293.Sinac_4753"/>
<evidence type="ECO:0000313" key="8">
    <source>
        <dbReference type="EMBL" id="AGA28923.1"/>
    </source>
</evidence>
<dbReference type="PRINTS" id="PR00046">
    <property type="entry name" value="SIGMA70FCT"/>
</dbReference>
<dbReference type="NCBIfam" id="TIGR02937">
    <property type="entry name" value="sigma70-ECF"/>
    <property type="match status" value="1"/>
</dbReference>
<dbReference type="AlphaFoldDB" id="L0DJD1"/>
<dbReference type="InterPro" id="IPR007630">
    <property type="entry name" value="RNA_pol_sigma70_r4"/>
</dbReference>
<dbReference type="InterPro" id="IPR014284">
    <property type="entry name" value="RNA_pol_sigma-70_dom"/>
</dbReference>
<keyword evidence="4" id="KW-0804">Transcription</keyword>
<sequence>MVARKAKTHSTGPSAISNGIDRMPPALRRERFDEATKRQVHGQWREGASFAALSQQYGRSQPAVVRVINEVRTQRILEQKLDCIFDPGFEARDAEATILAPMIEAPRSTSKTRSRPPAELLPGYLASLYDVPLLNREQEAHLFRKMNYLKFRASKLRETIDPIRARAADLDEVERLLDEAQTTKNQIIRANLRLVVSIAKKRAGPAHNFFELISDGNISLMQAVEKFNFSLGFKFSTYASWAVIKNFARTLPKEKSQRDRFVTGQDLVFEATADHRTAASEFESDNHRNEETVQTMLGRLNDRERRVLVGRYGIGGADELTLERLGHELGITKERVRQIESRAQEKLRRFAPRLSPK</sequence>
<dbReference type="Gene3D" id="1.10.601.10">
    <property type="entry name" value="RNA Polymerase Primary Sigma Factor"/>
    <property type="match status" value="1"/>
</dbReference>
<dbReference type="KEGG" id="saci:Sinac_4753"/>
<dbReference type="eggNOG" id="COG0568">
    <property type="taxonomic scope" value="Bacteria"/>
</dbReference>
<dbReference type="PANTHER" id="PTHR30603:SF60">
    <property type="entry name" value="RNA POLYMERASE SIGMA FACTOR RPOD"/>
    <property type="match status" value="1"/>
</dbReference>
<dbReference type="Proteomes" id="UP000010798">
    <property type="component" value="Chromosome"/>
</dbReference>
<dbReference type="SUPFAM" id="SSF88659">
    <property type="entry name" value="Sigma3 and sigma4 domains of RNA polymerase sigma factors"/>
    <property type="match status" value="1"/>
</dbReference>